<proteinExistence type="predicted"/>
<evidence type="ECO:0000313" key="2">
    <source>
        <dbReference type="EMBL" id="JAS66216.1"/>
    </source>
</evidence>
<sequence>SLITIQNSGQNDENKPLSDIVEEEKNSPLVEQKSKRARRNVVSIYQFRGSDDETNPKNITQTKFHSSCLSKNRQSITRDKNKAINSSEILKCEHSFQEVSVRKTRNKASINKILPNKIVDYSIESGKKENQHWNELSEPALEPESVRSNSTNEIPEPDSSTPSLNTSARTTLVNSKLSPVDAPETSVTRIENQSDVHNFKESNLDLNSVNEKQDVKSTPKEVFRQPYRKSLINRRRKRRKPIFGRHVSIQKKMVPQESEPNVMNESIVSALSEEAVSSSNSSIQLISTKTKTRRRRKTVMDLLMEDSMLSV</sequence>
<accession>A0A1B6GUX2</accession>
<evidence type="ECO:0000256" key="1">
    <source>
        <dbReference type="SAM" id="MobiDB-lite"/>
    </source>
</evidence>
<gene>
    <name evidence="2" type="ORF">g.11258</name>
</gene>
<feature type="non-terminal residue" evidence="2">
    <location>
        <position position="1"/>
    </location>
</feature>
<protein>
    <submittedName>
        <fullName evidence="2">Uncharacterized protein</fullName>
    </submittedName>
</protein>
<feature type="compositionally biased region" description="Polar residues" evidence="1">
    <location>
        <begin position="1"/>
        <end position="11"/>
    </location>
</feature>
<dbReference type="AlphaFoldDB" id="A0A1B6GUX2"/>
<reference evidence="2" key="1">
    <citation type="submission" date="2015-11" db="EMBL/GenBank/DDBJ databases">
        <title>De novo transcriptome assembly of four potential Pierce s Disease insect vectors from Arizona vineyards.</title>
        <authorList>
            <person name="Tassone E.E."/>
        </authorList>
    </citation>
    <scope>NUCLEOTIDE SEQUENCE</scope>
</reference>
<feature type="compositionally biased region" description="Polar residues" evidence="1">
    <location>
        <begin position="146"/>
        <end position="166"/>
    </location>
</feature>
<organism evidence="2">
    <name type="scientific">Cuerna arida</name>
    <dbReference type="NCBI Taxonomy" id="1464854"/>
    <lineage>
        <taxon>Eukaryota</taxon>
        <taxon>Metazoa</taxon>
        <taxon>Ecdysozoa</taxon>
        <taxon>Arthropoda</taxon>
        <taxon>Hexapoda</taxon>
        <taxon>Insecta</taxon>
        <taxon>Pterygota</taxon>
        <taxon>Neoptera</taxon>
        <taxon>Paraneoptera</taxon>
        <taxon>Hemiptera</taxon>
        <taxon>Auchenorrhyncha</taxon>
        <taxon>Membracoidea</taxon>
        <taxon>Cicadellidae</taxon>
        <taxon>Cicadellinae</taxon>
        <taxon>Proconiini</taxon>
        <taxon>Cuerna</taxon>
    </lineage>
</organism>
<feature type="region of interest" description="Disordered" evidence="1">
    <location>
        <begin position="1"/>
        <end position="35"/>
    </location>
</feature>
<name>A0A1B6GUX2_9HEMI</name>
<feature type="non-terminal residue" evidence="2">
    <location>
        <position position="311"/>
    </location>
</feature>
<feature type="region of interest" description="Disordered" evidence="1">
    <location>
        <begin position="130"/>
        <end position="166"/>
    </location>
</feature>
<dbReference type="EMBL" id="GECZ01003553">
    <property type="protein sequence ID" value="JAS66216.1"/>
    <property type="molecule type" value="Transcribed_RNA"/>
</dbReference>